<dbReference type="InterPro" id="IPR043141">
    <property type="entry name" value="Ribosomal_uL10-like_sf"/>
</dbReference>
<dbReference type="GO" id="GO:0006412">
    <property type="term" value="P:translation"/>
    <property type="evidence" value="ECO:0007669"/>
    <property type="project" value="UniProtKB-UniRule"/>
</dbReference>
<dbReference type="NCBIfam" id="NF000955">
    <property type="entry name" value="PRK00099.1-1"/>
    <property type="match status" value="1"/>
</dbReference>
<keyword evidence="3 5" id="KW-0687">Ribonucleoprotein</keyword>
<comment type="similarity">
    <text evidence="1 5">Belongs to the universal ribosomal protein uL10 family.</text>
</comment>
<dbReference type="InterPro" id="IPR001790">
    <property type="entry name" value="Ribosomal_uL10"/>
</dbReference>
<comment type="function">
    <text evidence="5">Forms part of the ribosomal stalk, playing a central role in the interaction of the ribosome with GTP-bound translation factors.</text>
</comment>
<reference evidence="6 7" key="1">
    <citation type="submission" date="2015-02" db="EMBL/GenBank/DDBJ databases">
        <title>Improved understanding of the partial-nitritation anammox process through 23 genomes representing the majority of the microbial community.</title>
        <authorList>
            <person name="Speth D.R."/>
            <person name="In T Zandt M."/>
            <person name="Guerrero Cruz S."/>
            <person name="Jetten M.S."/>
            <person name="Dutilh B.E."/>
        </authorList>
    </citation>
    <scope>NUCLEOTIDE SEQUENCE [LARGE SCALE GENOMIC DNA]</scope>
    <source>
        <strain evidence="6">OLB20</strain>
    </source>
</reference>
<evidence type="ECO:0000256" key="3">
    <source>
        <dbReference type="ARBA" id="ARBA00023274"/>
    </source>
</evidence>
<name>A0A136LYF5_9BACT</name>
<dbReference type="Proteomes" id="UP000070457">
    <property type="component" value="Unassembled WGS sequence"/>
</dbReference>
<proteinExistence type="inferred from homology"/>
<dbReference type="GO" id="GO:0005840">
    <property type="term" value="C:ribosome"/>
    <property type="evidence" value="ECO:0007669"/>
    <property type="project" value="UniProtKB-KW"/>
</dbReference>
<dbReference type="SUPFAM" id="SSF160369">
    <property type="entry name" value="Ribosomal protein L10-like"/>
    <property type="match status" value="1"/>
</dbReference>
<dbReference type="CDD" id="cd05797">
    <property type="entry name" value="Ribosomal_L10"/>
    <property type="match status" value="1"/>
</dbReference>
<dbReference type="HAMAP" id="MF_00362">
    <property type="entry name" value="Ribosomal_uL10"/>
    <property type="match status" value="1"/>
</dbReference>
<dbReference type="EMBL" id="JYNZ01000003">
    <property type="protein sequence ID" value="KXK26675.1"/>
    <property type="molecule type" value="Genomic_DNA"/>
</dbReference>
<gene>
    <name evidence="5 6" type="primary">rplJ</name>
    <name evidence="6" type="ORF">TR69_WS6001000686</name>
</gene>
<dbReference type="GO" id="GO:0070180">
    <property type="term" value="F:large ribosomal subunit rRNA binding"/>
    <property type="evidence" value="ECO:0007669"/>
    <property type="project" value="UniProtKB-UniRule"/>
</dbReference>
<dbReference type="AlphaFoldDB" id="A0A136LYF5"/>
<dbReference type="Pfam" id="PF00466">
    <property type="entry name" value="Ribosomal_L10"/>
    <property type="match status" value="1"/>
</dbReference>
<sequence length="175" mass="18931">MAKTKNDKKALVEEYVNKLQGVETIYFVAPKGLSANQSTDLKKALFDTGSSFNVVKNTLFKIALEKAGLPVPELLEGGEHAVVFSGKEISEVAKLVSKHAEETEKMEIVGGLLNGEYITAQQVKDLADLPSKDQLLGQLLSVFNGPARGLVTVLSGNMREMVQVLSAIKDQKENA</sequence>
<comment type="subunit">
    <text evidence="5">Part of the ribosomal stalk of the 50S ribosomal subunit. The N-terminus interacts with L11 and the large rRNA to form the base of the stalk. The C-terminus forms an elongated spine to which L12 dimers bind in a sequential fashion forming a multimeric L10(L12)X complex.</text>
</comment>
<protein>
    <recommendedName>
        <fullName evidence="4 5">Large ribosomal subunit protein uL10</fullName>
    </recommendedName>
</protein>
<accession>A0A136LYF5</accession>
<evidence type="ECO:0000256" key="4">
    <source>
        <dbReference type="ARBA" id="ARBA00035202"/>
    </source>
</evidence>
<organism evidence="6 7">
    <name type="scientific">candidate division WS6 bacterium OLB20</name>
    <dbReference type="NCBI Taxonomy" id="1617426"/>
    <lineage>
        <taxon>Bacteria</taxon>
        <taxon>Candidatus Dojkabacteria</taxon>
    </lineage>
</organism>
<keyword evidence="5" id="KW-0699">rRNA-binding</keyword>
<dbReference type="InterPro" id="IPR047865">
    <property type="entry name" value="Ribosomal_uL10_bac_type"/>
</dbReference>
<dbReference type="Gene3D" id="3.30.70.1730">
    <property type="match status" value="1"/>
</dbReference>
<dbReference type="Gene3D" id="6.10.250.290">
    <property type="match status" value="1"/>
</dbReference>
<dbReference type="STRING" id="1617426.TR69_WS6001000686"/>
<dbReference type="GO" id="GO:1990904">
    <property type="term" value="C:ribonucleoprotein complex"/>
    <property type="evidence" value="ECO:0007669"/>
    <property type="project" value="UniProtKB-KW"/>
</dbReference>
<evidence type="ECO:0000256" key="5">
    <source>
        <dbReference type="HAMAP-Rule" id="MF_00362"/>
    </source>
</evidence>
<keyword evidence="2 5" id="KW-0689">Ribosomal protein</keyword>
<comment type="caution">
    <text evidence="6">The sequence shown here is derived from an EMBL/GenBank/DDBJ whole genome shotgun (WGS) entry which is preliminary data.</text>
</comment>
<dbReference type="InterPro" id="IPR022973">
    <property type="entry name" value="Ribosomal_uL10_bac"/>
</dbReference>
<evidence type="ECO:0000256" key="1">
    <source>
        <dbReference type="ARBA" id="ARBA00008889"/>
    </source>
</evidence>
<keyword evidence="5" id="KW-0694">RNA-binding</keyword>
<evidence type="ECO:0000313" key="6">
    <source>
        <dbReference type="EMBL" id="KXK26675.1"/>
    </source>
</evidence>
<evidence type="ECO:0000256" key="2">
    <source>
        <dbReference type="ARBA" id="ARBA00022980"/>
    </source>
</evidence>
<dbReference type="PANTHER" id="PTHR11560">
    <property type="entry name" value="39S RIBOSOMAL PROTEIN L10, MITOCHONDRIAL"/>
    <property type="match status" value="1"/>
</dbReference>
<evidence type="ECO:0000313" key="7">
    <source>
        <dbReference type="Proteomes" id="UP000070457"/>
    </source>
</evidence>